<evidence type="ECO:0000313" key="3">
    <source>
        <dbReference type="EMBL" id="MQS53574.1"/>
    </source>
</evidence>
<dbReference type="EMBL" id="VDFM01000023">
    <property type="protein sequence ID" value="MQS53574.1"/>
    <property type="molecule type" value="Genomic_DNA"/>
</dbReference>
<accession>A0A5P0ZKH6</accession>
<dbReference type="OrthoDB" id="2282798at2"/>
<proteinExistence type="predicted"/>
<name>A0A5P0ZKH6_9LACO</name>
<gene>
    <name evidence="3" type="ORF">FHL02_11125</name>
</gene>
<dbReference type="Proteomes" id="UP000380386">
    <property type="component" value="Unassembled WGS sequence"/>
</dbReference>
<protein>
    <submittedName>
        <fullName evidence="3">WxL domain-containing protein</fullName>
    </submittedName>
</protein>
<reference evidence="3 4" key="1">
    <citation type="journal article" date="2019" name="Syst. Appl. Microbiol.">
        <title>Polyphasic characterization of two novel Lactobacillus spp. isolated from blown salami packages: Description of Lactobacillus halodurans sp. nov. and Lactobacillus salsicarnum sp. nov.</title>
        <authorList>
            <person name="Schuster J.A."/>
            <person name="Klingl A."/>
            <person name="Vogel R.F."/>
            <person name="Ehrmann M.A."/>
        </authorList>
    </citation>
    <scope>NUCLEOTIDE SEQUENCE [LARGE SCALE GENOMIC DNA]</scope>
    <source>
        <strain evidence="3 4">TMW 1.2118</strain>
    </source>
</reference>
<feature type="signal peptide" evidence="1">
    <location>
        <begin position="1"/>
        <end position="28"/>
    </location>
</feature>
<dbReference type="Pfam" id="PF13731">
    <property type="entry name" value="WxL"/>
    <property type="match status" value="1"/>
</dbReference>
<evidence type="ECO:0000256" key="1">
    <source>
        <dbReference type="SAM" id="SignalP"/>
    </source>
</evidence>
<feature type="domain" description="WxL" evidence="2">
    <location>
        <begin position="54"/>
        <end position="207"/>
    </location>
</feature>
<feature type="chain" id="PRO_5024331286" evidence="1">
    <location>
        <begin position="29"/>
        <end position="208"/>
    </location>
</feature>
<evidence type="ECO:0000313" key="4">
    <source>
        <dbReference type="Proteomes" id="UP000380386"/>
    </source>
</evidence>
<organism evidence="3 4">
    <name type="scientific">Companilactobacillus mishanensis</name>
    <dbReference type="NCBI Taxonomy" id="2486008"/>
    <lineage>
        <taxon>Bacteria</taxon>
        <taxon>Bacillati</taxon>
        <taxon>Bacillota</taxon>
        <taxon>Bacilli</taxon>
        <taxon>Lactobacillales</taxon>
        <taxon>Lactobacillaceae</taxon>
        <taxon>Companilactobacillus</taxon>
    </lineage>
</organism>
<evidence type="ECO:0000259" key="2">
    <source>
        <dbReference type="Pfam" id="PF13731"/>
    </source>
</evidence>
<dbReference type="RefSeq" id="WP_153384020.1">
    <property type="nucleotide sequence ID" value="NZ_VDFM01000023.1"/>
</dbReference>
<dbReference type="InterPro" id="IPR027994">
    <property type="entry name" value="WxL_dom"/>
</dbReference>
<dbReference type="AlphaFoldDB" id="A0A5P0ZKH6"/>
<keyword evidence="1" id="KW-0732">Signal</keyword>
<sequence>MKKLIKVTTLLGAAVLGLSTAGVGVVNAASFTPGVGSDEDTVSGTTTAKVGLEQDPDNNKITLNSAPDIDFGVLKIGKAISGQEATTVSDTVKVSNPGIDSGWSVLVQTGSFDGTATAGGAATLKGVVLHFTPGTVTADSENAGDLPIGTKVDSNGEAQPILGAVAGTGIGDFTQKHETSDVTIDIPQGNVAGTYQANLTWTLSNAPS</sequence>
<comment type="caution">
    <text evidence="3">The sequence shown here is derived from an EMBL/GenBank/DDBJ whole genome shotgun (WGS) entry which is preliminary data.</text>
</comment>